<comment type="caution">
    <text evidence="2">The sequence shown here is derived from an EMBL/GenBank/DDBJ whole genome shotgun (WGS) entry which is preliminary data.</text>
</comment>
<organism evidence="2 3">
    <name type="scientific">Oryza meyeriana var. granulata</name>
    <dbReference type="NCBI Taxonomy" id="110450"/>
    <lineage>
        <taxon>Eukaryota</taxon>
        <taxon>Viridiplantae</taxon>
        <taxon>Streptophyta</taxon>
        <taxon>Embryophyta</taxon>
        <taxon>Tracheophyta</taxon>
        <taxon>Spermatophyta</taxon>
        <taxon>Magnoliopsida</taxon>
        <taxon>Liliopsida</taxon>
        <taxon>Poales</taxon>
        <taxon>Poaceae</taxon>
        <taxon>BOP clade</taxon>
        <taxon>Oryzoideae</taxon>
        <taxon>Oryzeae</taxon>
        <taxon>Oryzinae</taxon>
        <taxon>Oryza</taxon>
        <taxon>Oryza meyeriana</taxon>
    </lineage>
</organism>
<evidence type="ECO:0000256" key="1">
    <source>
        <dbReference type="SAM" id="MobiDB-lite"/>
    </source>
</evidence>
<dbReference type="AlphaFoldDB" id="A0A6G1D9Y3"/>
<gene>
    <name evidence="2" type="ORF">E2562_032959</name>
</gene>
<proteinExistence type="predicted"/>
<evidence type="ECO:0000313" key="3">
    <source>
        <dbReference type="Proteomes" id="UP000479710"/>
    </source>
</evidence>
<sequence length="101" mass="12246">MLAAANDCEEKWERRRGDWQWDYSSVGEVKGEWRRQEREERKHKSRWGQHPDDCKGDTRRKMNFIKVLRRIFMRDAWIMYFATIIVSGNSELQLSLTLSTH</sequence>
<dbReference type="Proteomes" id="UP000479710">
    <property type="component" value="Unassembled WGS sequence"/>
</dbReference>
<protein>
    <submittedName>
        <fullName evidence="2">Uncharacterized protein</fullName>
    </submittedName>
</protein>
<accession>A0A6G1D9Y3</accession>
<evidence type="ECO:0000313" key="2">
    <source>
        <dbReference type="EMBL" id="KAF0909247.1"/>
    </source>
</evidence>
<feature type="region of interest" description="Disordered" evidence="1">
    <location>
        <begin position="34"/>
        <end position="57"/>
    </location>
</feature>
<dbReference type="EMBL" id="SPHZ02000007">
    <property type="protein sequence ID" value="KAF0909247.1"/>
    <property type="molecule type" value="Genomic_DNA"/>
</dbReference>
<keyword evidence="3" id="KW-1185">Reference proteome</keyword>
<name>A0A6G1D9Y3_9ORYZ</name>
<reference evidence="2 3" key="1">
    <citation type="submission" date="2019-11" db="EMBL/GenBank/DDBJ databases">
        <title>Whole genome sequence of Oryza granulata.</title>
        <authorList>
            <person name="Li W."/>
        </authorList>
    </citation>
    <scope>NUCLEOTIDE SEQUENCE [LARGE SCALE GENOMIC DNA]</scope>
    <source>
        <strain evidence="3">cv. Menghai</strain>
        <tissue evidence="2">Leaf</tissue>
    </source>
</reference>